<comment type="subcellular location">
    <subcellularLocation>
        <location evidence="1">Endoplasmic reticulum</location>
    </subcellularLocation>
</comment>
<keyword evidence="7" id="KW-1185">Reference proteome</keyword>
<dbReference type="PANTHER" id="PTHR45679:SF5">
    <property type="entry name" value="ER DEGRADATION-ENHANCING ALPHA-MANNOSIDASE-LIKE PROTEIN 1"/>
    <property type="match status" value="1"/>
</dbReference>
<comment type="similarity">
    <text evidence="2 5">Belongs to the glycosyl hydrolase 47 family.</text>
</comment>
<dbReference type="GO" id="GO:0044322">
    <property type="term" value="C:endoplasmic reticulum quality control compartment"/>
    <property type="evidence" value="ECO:0007669"/>
    <property type="project" value="GOC"/>
</dbReference>
<keyword evidence="5" id="KW-0326">Glycosidase</keyword>
<dbReference type="InterPro" id="IPR036026">
    <property type="entry name" value="Seven-hairpin_glycosidases"/>
</dbReference>
<keyword evidence="3" id="KW-0256">Endoplasmic reticulum</keyword>
<dbReference type="GO" id="GO:0004571">
    <property type="term" value="F:mannosyl-oligosaccharide 1,2-alpha-mannosidase activity"/>
    <property type="evidence" value="ECO:0007669"/>
    <property type="project" value="InterPro"/>
</dbReference>
<dbReference type="InterPro" id="IPR012341">
    <property type="entry name" value="6hp_glycosidase-like_sf"/>
</dbReference>
<dbReference type="GO" id="GO:0036503">
    <property type="term" value="P:ERAD pathway"/>
    <property type="evidence" value="ECO:0007669"/>
    <property type="project" value="UniProtKB-ARBA"/>
</dbReference>
<dbReference type="InterPro" id="IPR001382">
    <property type="entry name" value="Glyco_hydro_47"/>
</dbReference>
<dbReference type="InterPro" id="IPR044674">
    <property type="entry name" value="EDEM1/2/3"/>
</dbReference>
<evidence type="ECO:0000256" key="5">
    <source>
        <dbReference type="RuleBase" id="RU361193"/>
    </source>
</evidence>
<dbReference type="PANTHER" id="PTHR45679">
    <property type="entry name" value="ER DEGRADATION-ENHANCING ALPHA-MANNOSIDASE-LIKE PROTEIN 2"/>
    <property type="match status" value="1"/>
</dbReference>
<gene>
    <name evidence="6" type="ORF">RFULGI_LOCUS19438</name>
</gene>
<dbReference type="Gene3D" id="1.50.10.10">
    <property type="match status" value="1"/>
</dbReference>
<keyword evidence="5" id="KW-0378">Hydrolase</keyword>
<dbReference type="AlphaFoldDB" id="A0A9N9K9G3"/>
<dbReference type="GO" id="GO:0016020">
    <property type="term" value="C:membrane"/>
    <property type="evidence" value="ECO:0007669"/>
    <property type="project" value="InterPro"/>
</dbReference>
<feature type="non-terminal residue" evidence="6">
    <location>
        <position position="113"/>
    </location>
</feature>
<evidence type="ECO:0000256" key="1">
    <source>
        <dbReference type="ARBA" id="ARBA00004240"/>
    </source>
</evidence>
<dbReference type="EC" id="3.2.1.-" evidence="5"/>
<evidence type="ECO:0000313" key="6">
    <source>
        <dbReference type="EMBL" id="CAG8818617.1"/>
    </source>
</evidence>
<sequence length="113" mass="12453">ETHETCTAGAGTLILEFGVLNLVGNVINIQTGQWIHTAASTGAGIDSFYEYLLKAYVLFGESEYLHIFNEAYSAVLRHVRDETGYLYRNVNILNGGLMSAWVDSLSAYFPGLQ</sequence>
<evidence type="ECO:0000313" key="7">
    <source>
        <dbReference type="Proteomes" id="UP000789396"/>
    </source>
</evidence>
<accession>A0A9N9K9G3</accession>
<feature type="non-terminal residue" evidence="6">
    <location>
        <position position="1"/>
    </location>
</feature>
<name>A0A9N9K9G3_9GLOM</name>
<evidence type="ECO:0000256" key="2">
    <source>
        <dbReference type="ARBA" id="ARBA00007658"/>
    </source>
</evidence>
<organism evidence="6 7">
    <name type="scientific">Racocetra fulgida</name>
    <dbReference type="NCBI Taxonomy" id="60492"/>
    <lineage>
        <taxon>Eukaryota</taxon>
        <taxon>Fungi</taxon>
        <taxon>Fungi incertae sedis</taxon>
        <taxon>Mucoromycota</taxon>
        <taxon>Glomeromycotina</taxon>
        <taxon>Glomeromycetes</taxon>
        <taxon>Diversisporales</taxon>
        <taxon>Gigasporaceae</taxon>
        <taxon>Racocetra</taxon>
    </lineage>
</organism>
<dbReference type="PRINTS" id="PR00747">
    <property type="entry name" value="GLYHDRLASE47"/>
</dbReference>
<protein>
    <recommendedName>
        <fullName evidence="5">alpha-1,2-Mannosidase</fullName>
        <ecNumber evidence="5">3.2.1.-</ecNumber>
    </recommendedName>
</protein>
<evidence type="ECO:0000256" key="3">
    <source>
        <dbReference type="ARBA" id="ARBA00022824"/>
    </source>
</evidence>
<keyword evidence="4" id="KW-0325">Glycoprotein</keyword>
<dbReference type="OrthoDB" id="8118055at2759"/>
<dbReference type="GO" id="GO:1904380">
    <property type="term" value="P:endoplasmic reticulum mannose trimming"/>
    <property type="evidence" value="ECO:0007669"/>
    <property type="project" value="InterPro"/>
</dbReference>
<dbReference type="GO" id="GO:0005509">
    <property type="term" value="F:calcium ion binding"/>
    <property type="evidence" value="ECO:0007669"/>
    <property type="project" value="InterPro"/>
</dbReference>
<comment type="caution">
    <text evidence="6">The sequence shown here is derived from an EMBL/GenBank/DDBJ whole genome shotgun (WGS) entry which is preliminary data.</text>
</comment>
<proteinExistence type="inferred from homology"/>
<dbReference type="SUPFAM" id="SSF48225">
    <property type="entry name" value="Seven-hairpin glycosidases"/>
    <property type="match status" value="1"/>
</dbReference>
<dbReference type="EMBL" id="CAJVPZ010096128">
    <property type="protein sequence ID" value="CAG8818617.1"/>
    <property type="molecule type" value="Genomic_DNA"/>
</dbReference>
<reference evidence="6" key="1">
    <citation type="submission" date="2021-06" db="EMBL/GenBank/DDBJ databases">
        <authorList>
            <person name="Kallberg Y."/>
            <person name="Tangrot J."/>
            <person name="Rosling A."/>
        </authorList>
    </citation>
    <scope>NUCLEOTIDE SEQUENCE</scope>
    <source>
        <strain evidence="6">IN212</strain>
    </source>
</reference>
<dbReference type="Pfam" id="PF01532">
    <property type="entry name" value="Glyco_hydro_47"/>
    <property type="match status" value="1"/>
</dbReference>
<dbReference type="GO" id="GO:0005975">
    <property type="term" value="P:carbohydrate metabolic process"/>
    <property type="evidence" value="ECO:0007669"/>
    <property type="project" value="InterPro"/>
</dbReference>
<evidence type="ECO:0000256" key="4">
    <source>
        <dbReference type="ARBA" id="ARBA00023180"/>
    </source>
</evidence>
<dbReference type="Proteomes" id="UP000789396">
    <property type="component" value="Unassembled WGS sequence"/>
</dbReference>